<comment type="subcellular location">
    <subcellularLocation>
        <location evidence="1">Membrane</location>
        <topology evidence="1">Multi-pass membrane protein</topology>
    </subcellularLocation>
</comment>
<dbReference type="PANTHER" id="PTHR10283">
    <property type="entry name" value="SOLUTE CARRIER FAMILY 13 MEMBER"/>
    <property type="match status" value="1"/>
</dbReference>
<keyword evidence="13" id="KW-1185">Reference proteome</keyword>
<gene>
    <name evidence="12" type="ORF">PAECIP111891_06278</name>
</gene>
<feature type="transmembrane region" description="Helical" evidence="10">
    <location>
        <begin position="588"/>
        <end position="611"/>
    </location>
</feature>
<feature type="transmembrane region" description="Helical" evidence="10">
    <location>
        <begin position="799"/>
        <end position="825"/>
    </location>
</feature>
<dbReference type="CDD" id="cd00038">
    <property type="entry name" value="CAP_ED"/>
    <property type="match status" value="1"/>
</dbReference>
<dbReference type="SMART" id="SM00100">
    <property type="entry name" value="cNMP"/>
    <property type="match status" value="1"/>
</dbReference>
<evidence type="ECO:0000259" key="11">
    <source>
        <dbReference type="PROSITE" id="PS50042"/>
    </source>
</evidence>
<evidence type="ECO:0000256" key="5">
    <source>
        <dbReference type="ARBA" id="ARBA00022847"/>
    </source>
</evidence>
<evidence type="ECO:0000256" key="9">
    <source>
        <dbReference type="ARBA" id="ARBA00031174"/>
    </source>
</evidence>
<dbReference type="InterPro" id="IPR018490">
    <property type="entry name" value="cNMP-bd_dom_sf"/>
</dbReference>
<sequence>MAIKDMEMFKDFSNIELAKLLGKLDMVKGQAGDMLFEQGDPGDSMYLIESGRIELFSQKQDGTRQSLASLQDGDTLGEMALLTSEPRSATAIIAAESVLYYIDRETFDRLVVEQPQISSYFIRLLSQRLVSTNGRLQASKEAKAQWVLHEVELLPALLRDFLFACACLPSVRDGLLKHLFGMTIEEANQAYAALGRFVQQDVERDFVHMRPEIARVLLDILPQRYGERQQQLWVDQALSYYRTEGDWASMVEVYAARSEWALALDVAAIAAGELAEPGHVKAAEAALAESVRQQEVISQALRRCPDELLVARYAVLWAYVRYCVEHAPEAGLAIVEAALDQQGAAYSAQQLTTVYEWGADLCRKLGRNQLALEYLQLAEATALSGSGAAKRSGDQSFGLAKQMLARSKSERLAAGAGRLGDRSRWLGLAAIILAVASVLGFHIAEPVAGLSRHGMDFIGIGLAAVILWIVNIMPDYIVALGMAMLWVLGGLVEPEVALSGFASPTWLYMIFIMAMSAVITKSGFLYRFSLHALKRFPANYRGQLWGIVAGGIMLNPMIPSSSAKVSLGVPIAQTLSESMGFGARSHGAAGLGLTAMLFYGFTAPFVLTGSYTNVLAFGLVTTASPVNWIQWFIYALPAFIIFSSVLLAIIFIMFRKTASAKPIAADVLDEQLRLLGPLTREERIAVVTVLSCIIMLVLQPLHGIDSAWIMLIGFAVLVISGVLDRKTISTGIDWTFLLFLGVAFSFSAAANELGLVEALSSFLGQHMGVFVTSPFFFLAAVIVLSFIVTLIVRDDPAVILLVTALLPLADQAGVHPWILVFVVLLSTDPFFFAYQSPTYLTAYYSSEGKAFSHRQGQKVAFAYGLAVLLLALLCVPYWKWLGLIH</sequence>
<evidence type="ECO:0000256" key="8">
    <source>
        <dbReference type="ARBA" id="ARBA00023159"/>
    </source>
</evidence>
<dbReference type="PROSITE" id="PS50042">
    <property type="entry name" value="CNMP_BINDING_3"/>
    <property type="match status" value="1"/>
</dbReference>
<dbReference type="Proteomes" id="UP000838821">
    <property type="component" value="Unassembled WGS sequence"/>
</dbReference>
<evidence type="ECO:0000256" key="6">
    <source>
        <dbReference type="ARBA" id="ARBA00022989"/>
    </source>
</evidence>
<dbReference type="InterPro" id="IPR001898">
    <property type="entry name" value="SLC13A/DASS"/>
</dbReference>
<evidence type="ECO:0000313" key="12">
    <source>
        <dbReference type="EMBL" id="CAH1228334.1"/>
    </source>
</evidence>
<dbReference type="RefSeq" id="WP_236292572.1">
    <property type="nucleotide sequence ID" value="NZ_CAKMMW010000030.1"/>
</dbReference>
<keyword evidence="6 10" id="KW-1133">Transmembrane helix</keyword>
<accession>A0ABN8H4D6</accession>
<feature type="transmembrane region" description="Helical" evidence="10">
    <location>
        <begin position="860"/>
        <end position="878"/>
    </location>
</feature>
<evidence type="ECO:0000256" key="7">
    <source>
        <dbReference type="ARBA" id="ARBA00023136"/>
    </source>
</evidence>
<feature type="transmembrane region" description="Helical" evidence="10">
    <location>
        <begin position="425"/>
        <end position="444"/>
    </location>
</feature>
<dbReference type="EMBL" id="CAKMMW010000030">
    <property type="protein sequence ID" value="CAH1228334.1"/>
    <property type="molecule type" value="Genomic_DNA"/>
</dbReference>
<evidence type="ECO:0000256" key="2">
    <source>
        <dbReference type="ARBA" id="ARBA00006772"/>
    </source>
</evidence>
<dbReference type="PRINTS" id="PR00103">
    <property type="entry name" value="CAMPKINASE"/>
</dbReference>
<dbReference type="Pfam" id="PF00939">
    <property type="entry name" value="Na_sulph_symp"/>
    <property type="match status" value="1"/>
</dbReference>
<feature type="transmembrane region" description="Helical" evidence="10">
    <location>
        <begin position="506"/>
        <end position="526"/>
    </location>
</feature>
<keyword evidence="5" id="KW-0769">Symport</keyword>
<dbReference type="Pfam" id="PF00027">
    <property type="entry name" value="cNMP_binding"/>
    <property type="match status" value="1"/>
</dbReference>
<dbReference type="PANTHER" id="PTHR10283:SF82">
    <property type="entry name" value="SOLUTE CARRIER FAMILY 13 MEMBER 2"/>
    <property type="match status" value="1"/>
</dbReference>
<protein>
    <recommendedName>
        <fullName evidence="3">Sodium-dependent dicarboxylate transporter SdcS</fullName>
    </recommendedName>
    <alternativeName>
        <fullName evidence="9">Na(+)/dicarboxylate symporter</fullName>
    </alternativeName>
</protein>
<evidence type="ECO:0000256" key="10">
    <source>
        <dbReference type="SAM" id="Phobius"/>
    </source>
</evidence>
<dbReference type="Gene3D" id="2.60.120.10">
    <property type="entry name" value="Jelly Rolls"/>
    <property type="match status" value="1"/>
</dbReference>
<dbReference type="InterPro" id="IPR000595">
    <property type="entry name" value="cNMP-bd_dom"/>
</dbReference>
<evidence type="ECO:0000313" key="13">
    <source>
        <dbReference type="Proteomes" id="UP000838821"/>
    </source>
</evidence>
<feature type="transmembrane region" description="Helical" evidence="10">
    <location>
        <begin position="707"/>
        <end position="724"/>
    </location>
</feature>
<proteinExistence type="inferred from homology"/>
<feature type="transmembrane region" description="Helical" evidence="10">
    <location>
        <begin position="631"/>
        <end position="654"/>
    </location>
</feature>
<feature type="transmembrane region" description="Helical" evidence="10">
    <location>
        <begin position="770"/>
        <end position="792"/>
    </location>
</feature>
<keyword evidence="5" id="KW-0813">Transport</keyword>
<evidence type="ECO:0000256" key="1">
    <source>
        <dbReference type="ARBA" id="ARBA00004141"/>
    </source>
</evidence>
<feature type="domain" description="Cyclic nucleotide-binding" evidence="11">
    <location>
        <begin position="8"/>
        <end position="128"/>
    </location>
</feature>
<feature type="transmembrane region" description="Helical" evidence="10">
    <location>
        <begin position="683"/>
        <end position="701"/>
    </location>
</feature>
<organism evidence="12 13">
    <name type="scientific">Paenibacillus allorhizoplanae</name>
    <dbReference type="NCBI Taxonomy" id="2905648"/>
    <lineage>
        <taxon>Bacteria</taxon>
        <taxon>Bacillati</taxon>
        <taxon>Bacillota</taxon>
        <taxon>Bacilli</taxon>
        <taxon>Bacillales</taxon>
        <taxon>Paenibacillaceae</taxon>
        <taxon>Paenibacillus</taxon>
    </lineage>
</organism>
<keyword evidence="8" id="KW-0010">Activator</keyword>
<dbReference type="InterPro" id="IPR014710">
    <property type="entry name" value="RmlC-like_jellyroll"/>
</dbReference>
<name>A0ABN8H4D6_9BACL</name>
<dbReference type="SUPFAM" id="SSF51206">
    <property type="entry name" value="cAMP-binding domain-like"/>
    <property type="match status" value="1"/>
</dbReference>
<keyword evidence="4 10" id="KW-0812">Transmembrane</keyword>
<feature type="transmembrane region" description="Helical" evidence="10">
    <location>
        <begin position="731"/>
        <end position="750"/>
    </location>
</feature>
<comment type="similarity">
    <text evidence="2">Belongs to the SLC13A/DASS transporter (TC 2.A.47) family. NADC subfamily.</text>
</comment>
<feature type="transmembrane region" description="Helical" evidence="10">
    <location>
        <begin position="450"/>
        <end position="469"/>
    </location>
</feature>
<keyword evidence="7 10" id="KW-0472">Membrane</keyword>
<reference evidence="12" key="1">
    <citation type="submission" date="2022-01" db="EMBL/GenBank/DDBJ databases">
        <authorList>
            <person name="Criscuolo A."/>
        </authorList>
    </citation>
    <scope>NUCLEOTIDE SEQUENCE</scope>
    <source>
        <strain evidence="12">CIP111891</strain>
    </source>
</reference>
<evidence type="ECO:0000256" key="4">
    <source>
        <dbReference type="ARBA" id="ARBA00022692"/>
    </source>
</evidence>
<evidence type="ECO:0000256" key="3">
    <source>
        <dbReference type="ARBA" id="ARBA00020150"/>
    </source>
</evidence>
<comment type="caution">
    <text evidence="12">The sequence shown here is derived from an EMBL/GenBank/DDBJ whole genome shotgun (WGS) entry which is preliminary data.</text>
</comment>